<gene>
    <name evidence="1" type="ORF">H1Q58_11075</name>
</gene>
<dbReference type="Proteomes" id="UP000514716">
    <property type="component" value="Chromosome"/>
</dbReference>
<accession>A0A1C7E164</accession>
<protein>
    <submittedName>
        <fullName evidence="1">AzlD domain-containing protein</fullName>
    </submittedName>
</protein>
<evidence type="ECO:0000313" key="2">
    <source>
        <dbReference type="Proteomes" id="UP000514716"/>
    </source>
</evidence>
<dbReference type="AlphaFoldDB" id="A0A1C7E164"/>
<dbReference type="KEGG" id="pmat:BBI11_11810"/>
<organism evidence="1 2">
    <name type="scientific">Planococcus maritimus</name>
    <dbReference type="NCBI Taxonomy" id="192421"/>
    <lineage>
        <taxon>Bacteria</taxon>
        <taxon>Bacillati</taxon>
        <taxon>Bacillota</taxon>
        <taxon>Bacilli</taxon>
        <taxon>Bacillales</taxon>
        <taxon>Caryophanaceae</taxon>
        <taxon>Planococcus</taxon>
    </lineage>
</organism>
<dbReference type="KEGG" id="pdec:H1Q58_11075"/>
<evidence type="ECO:0000313" key="1">
    <source>
        <dbReference type="EMBL" id="QMT16513.1"/>
    </source>
</evidence>
<accession>A0A7D7MDD0</accession>
<sequence>MGAWIWWMIFGMAIVTYIPRAIPLTFLEGRELPEVVQNVLRNIPYAVLGALIFPAVFFIQENIWFGVIGVASAFAIAIAGANVIFVVLGTIAILSIYGLWFG</sequence>
<name>A0A1C7E164_PLAMR</name>
<reference evidence="1 2" key="1">
    <citation type="submission" date="2020-07" db="EMBL/GenBank/DDBJ databases">
        <title>Screening of a cold-adapted Planococcus bacterium producing protease in traditional shrimp paste and protease identification by genome sequencing.</title>
        <authorList>
            <person name="Gao R."/>
            <person name="Leng W."/>
            <person name="Chu Q."/>
            <person name="Wu X."/>
            <person name="Liu H."/>
            <person name="Li X."/>
        </authorList>
    </citation>
    <scope>NUCLEOTIDE SEQUENCE [LARGE SCALE GENOMIC DNA]</scope>
    <source>
        <strain evidence="1 2">XJ11</strain>
    </source>
</reference>
<proteinExistence type="predicted"/>
<keyword evidence="2" id="KW-1185">Reference proteome</keyword>
<dbReference type="OrthoDB" id="9811308at2"/>
<dbReference type="EMBL" id="CP059540">
    <property type="protein sequence ID" value="QMT16513.1"/>
    <property type="molecule type" value="Genomic_DNA"/>
</dbReference>
<dbReference type="Pfam" id="PF05437">
    <property type="entry name" value="AzlD"/>
    <property type="match status" value="1"/>
</dbReference>
<dbReference type="RefSeq" id="WP_068463235.1">
    <property type="nucleotide sequence ID" value="NZ_CANLTX010000001.1"/>
</dbReference>
<dbReference type="InterPro" id="IPR008407">
    <property type="entry name" value="Brnchd-chn_aa_trnsp_AzlD"/>
</dbReference>